<evidence type="ECO:0000256" key="2">
    <source>
        <dbReference type="ARBA" id="ARBA00022741"/>
    </source>
</evidence>
<reference evidence="5" key="1">
    <citation type="submission" date="2019-03" db="EMBL/GenBank/DDBJ databases">
        <title>Long read genome sequence of the mycoparasitic Pythium oligandrum ATCC 38472 isolated from sugarbeet rhizosphere.</title>
        <authorList>
            <person name="Gaulin E."/>
        </authorList>
    </citation>
    <scope>NUCLEOTIDE SEQUENCE</scope>
    <source>
        <strain evidence="5">ATCC 38472_TT</strain>
    </source>
</reference>
<evidence type="ECO:0000313" key="6">
    <source>
        <dbReference type="Proteomes" id="UP000794436"/>
    </source>
</evidence>
<keyword evidence="6" id="KW-1185">Reference proteome</keyword>
<feature type="domain" description="Roc" evidence="4">
    <location>
        <begin position="44"/>
        <end position="179"/>
    </location>
</feature>
<organism evidence="5 6">
    <name type="scientific">Pythium oligandrum</name>
    <name type="common">Mycoparasitic fungus</name>
    <dbReference type="NCBI Taxonomy" id="41045"/>
    <lineage>
        <taxon>Eukaryota</taxon>
        <taxon>Sar</taxon>
        <taxon>Stramenopiles</taxon>
        <taxon>Oomycota</taxon>
        <taxon>Peronosporomycetes</taxon>
        <taxon>Pythiales</taxon>
        <taxon>Pythiaceae</taxon>
        <taxon>Pythium</taxon>
    </lineage>
</organism>
<gene>
    <name evidence="5" type="ORF">Poli38472_011720</name>
</gene>
<evidence type="ECO:0000256" key="3">
    <source>
        <dbReference type="ARBA" id="ARBA00023134"/>
    </source>
</evidence>
<sequence>MLAAIEFWVKQQREEGHELTELPEEVYMRGAVDVRAFFNSIKASNCLVYRKKLFVVGPSTWGKTSLIKSLTTRTSTLEDADQRTIGIDLFSWKFDNTNDTGERKTNDVSIWDLAGQDEYHSLHSLFYSKRTMYLVCVNLKAYKDMLKRENLMDRPGAVHPRMDAFVNHNIYSWIRGVRS</sequence>
<dbReference type="PANTHER" id="PTHR24073">
    <property type="entry name" value="DRAB5-RELATED"/>
    <property type="match status" value="1"/>
</dbReference>
<dbReference type="InterPro" id="IPR027417">
    <property type="entry name" value="P-loop_NTPase"/>
</dbReference>
<keyword evidence="3" id="KW-0342">GTP-binding</keyword>
<dbReference type="Gene3D" id="3.40.50.300">
    <property type="entry name" value="P-loop containing nucleotide triphosphate hydrolases"/>
    <property type="match status" value="1"/>
</dbReference>
<keyword evidence="2" id="KW-0547">Nucleotide-binding</keyword>
<dbReference type="EMBL" id="SPLM01000112">
    <property type="protein sequence ID" value="TMW58132.1"/>
    <property type="molecule type" value="Genomic_DNA"/>
</dbReference>
<dbReference type="Proteomes" id="UP000794436">
    <property type="component" value="Unassembled WGS sequence"/>
</dbReference>
<name>A0A8K1C7S4_PYTOL</name>
<evidence type="ECO:0000259" key="4">
    <source>
        <dbReference type="PROSITE" id="PS51424"/>
    </source>
</evidence>
<evidence type="ECO:0000256" key="1">
    <source>
        <dbReference type="ARBA" id="ARBA00022737"/>
    </source>
</evidence>
<proteinExistence type="predicted"/>
<dbReference type="InterPro" id="IPR020859">
    <property type="entry name" value="ROC"/>
</dbReference>
<protein>
    <recommendedName>
        <fullName evidence="4">Roc domain-containing protein</fullName>
    </recommendedName>
</protein>
<comment type="caution">
    <text evidence="5">The sequence shown here is derived from an EMBL/GenBank/DDBJ whole genome shotgun (WGS) entry which is preliminary data.</text>
</comment>
<dbReference type="PROSITE" id="PS51424">
    <property type="entry name" value="ROC"/>
    <property type="match status" value="1"/>
</dbReference>
<dbReference type="OrthoDB" id="93327at2759"/>
<dbReference type="SUPFAM" id="SSF52540">
    <property type="entry name" value="P-loop containing nucleoside triphosphate hydrolases"/>
    <property type="match status" value="1"/>
</dbReference>
<dbReference type="AlphaFoldDB" id="A0A8K1C7S4"/>
<dbReference type="GO" id="GO:0005525">
    <property type="term" value="F:GTP binding"/>
    <property type="evidence" value="ECO:0007669"/>
    <property type="project" value="UniProtKB-KW"/>
</dbReference>
<accession>A0A8K1C7S4</accession>
<dbReference type="Pfam" id="PF08477">
    <property type="entry name" value="Roc"/>
    <property type="match status" value="1"/>
</dbReference>
<keyword evidence="1" id="KW-0677">Repeat</keyword>
<evidence type="ECO:0000313" key="5">
    <source>
        <dbReference type="EMBL" id="TMW58132.1"/>
    </source>
</evidence>
<dbReference type="PRINTS" id="PR00449">
    <property type="entry name" value="RASTRNSFRMNG"/>
</dbReference>